<evidence type="ECO:0000256" key="2">
    <source>
        <dbReference type="ARBA" id="ARBA00022490"/>
    </source>
</evidence>
<dbReference type="CDD" id="cd02440">
    <property type="entry name" value="AdoMet_MTases"/>
    <property type="match status" value="1"/>
</dbReference>
<dbReference type="Proteomes" id="UP000066624">
    <property type="component" value="Chromosome"/>
</dbReference>
<organism evidence="7 8">
    <name type="scientific">Wenzhouxiangella marina</name>
    <dbReference type="NCBI Taxonomy" id="1579979"/>
    <lineage>
        <taxon>Bacteria</taxon>
        <taxon>Pseudomonadati</taxon>
        <taxon>Pseudomonadota</taxon>
        <taxon>Gammaproteobacteria</taxon>
        <taxon>Chromatiales</taxon>
        <taxon>Wenzhouxiangellaceae</taxon>
        <taxon>Wenzhouxiangella</taxon>
    </lineage>
</organism>
<evidence type="ECO:0000313" key="8">
    <source>
        <dbReference type="Proteomes" id="UP000066624"/>
    </source>
</evidence>
<feature type="binding site" evidence="6">
    <location>
        <position position="171"/>
    </location>
    <ligand>
        <name>S-adenosyl-L-methionine</name>
        <dbReference type="ChEBI" id="CHEBI:59789"/>
    </ligand>
</feature>
<dbReference type="EC" id="2.1.1.-" evidence="6"/>
<dbReference type="EMBL" id="CP012154">
    <property type="protein sequence ID" value="AKS40936.1"/>
    <property type="molecule type" value="Genomic_DNA"/>
</dbReference>
<comment type="similarity">
    <text evidence="1 6">Belongs to the methyltransferase superfamily. PrmA family.</text>
</comment>
<proteinExistence type="inferred from homology"/>
<name>A0A0K0XTI5_9GAMM</name>
<comment type="catalytic activity">
    <reaction evidence="6">
        <text>L-lysyl-[protein] + 3 S-adenosyl-L-methionine = N(6),N(6),N(6)-trimethyl-L-lysyl-[protein] + 3 S-adenosyl-L-homocysteine + 3 H(+)</text>
        <dbReference type="Rhea" id="RHEA:54192"/>
        <dbReference type="Rhea" id="RHEA-COMP:9752"/>
        <dbReference type="Rhea" id="RHEA-COMP:13826"/>
        <dbReference type="ChEBI" id="CHEBI:15378"/>
        <dbReference type="ChEBI" id="CHEBI:29969"/>
        <dbReference type="ChEBI" id="CHEBI:57856"/>
        <dbReference type="ChEBI" id="CHEBI:59789"/>
        <dbReference type="ChEBI" id="CHEBI:61961"/>
    </reaction>
</comment>
<dbReference type="InterPro" id="IPR029063">
    <property type="entry name" value="SAM-dependent_MTases_sf"/>
</dbReference>
<keyword evidence="3 6" id="KW-0489">Methyltransferase</keyword>
<keyword evidence="4 6" id="KW-0808">Transferase</keyword>
<keyword evidence="7" id="KW-0687">Ribonucleoprotein</keyword>
<dbReference type="GO" id="GO:0016279">
    <property type="term" value="F:protein-lysine N-methyltransferase activity"/>
    <property type="evidence" value="ECO:0007669"/>
    <property type="project" value="TreeGrafter"/>
</dbReference>
<keyword evidence="2 6" id="KW-0963">Cytoplasm</keyword>
<evidence type="ECO:0000256" key="4">
    <source>
        <dbReference type="ARBA" id="ARBA00022679"/>
    </source>
</evidence>
<dbReference type="GO" id="GO:0005840">
    <property type="term" value="C:ribosome"/>
    <property type="evidence" value="ECO:0007669"/>
    <property type="project" value="UniProtKB-KW"/>
</dbReference>
<evidence type="ECO:0000256" key="3">
    <source>
        <dbReference type="ARBA" id="ARBA00022603"/>
    </source>
</evidence>
<accession>A0A0K0XTI5</accession>
<dbReference type="InterPro" id="IPR004498">
    <property type="entry name" value="Ribosomal_PrmA_MeTrfase"/>
</dbReference>
<dbReference type="Pfam" id="PF06325">
    <property type="entry name" value="PrmA"/>
    <property type="match status" value="1"/>
</dbReference>
<dbReference type="SUPFAM" id="SSF53335">
    <property type="entry name" value="S-adenosyl-L-methionine-dependent methyltransferases"/>
    <property type="match status" value="1"/>
</dbReference>
<reference evidence="7 8" key="1">
    <citation type="submission" date="2015-07" db="EMBL/GenBank/DDBJ databases">
        <authorList>
            <person name="Noorani M."/>
        </authorList>
    </citation>
    <scope>NUCLEOTIDE SEQUENCE [LARGE SCALE GENOMIC DNA]</scope>
    <source>
        <strain evidence="7 8">KCTC 42284</strain>
    </source>
</reference>
<dbReference type="HAMAP" id="MF_00735">
    <property type="entry name" value="Methyltr_PrmA"/>
    <property type="match status" value="1"/>
</dbReference>
<protein>
    <recommendedName>
        <fullName evidence="6">Ribosomal protein L11 methyltransferase</fullName>
        <shortName evidence="6">L11 Mtase</shortName>
        <ecNumber evidence="6">2.1.1.-</ecNumber>
    </recommendedName>
</protein>
<evidence type="ECO:0000256" key="1">
    <source>
        <dbReference type="ARBA" id="ARBA00009741"/>
    </source>
</evidence>
<feature type="binding site" evidence="6">
    <location>
        <position position="193"/>
    </location>
    <ligand>
        <name>S-adenosyl-L-methionine</name>
        <dbReference type="ChEBI" id="CHEBI:59789"/>
    </ligand>
</feature>
<dbReference type="AlphaFoldDB" id="A0A0K0XTI5"/>
<dbReference type="PANTHER" id="PTHR43648:SF1">
    <property type="entry name" value="ELECTRON TRANSFER FLAVOPROTEIN BETA SUBUNIT LYSINE METHYLTRANSFERASE"/>
    <property type="match status" value="1"/>
</dbReference>
<comment type="function">
    <text evidence="6">Methylates ribosomal protein L11.</text>
</comment>
<dbReference type="PIRSF" id="PIRSF000401">
    <property type="entry name" value="RPL11_MTase"/>
    <property type="match status" value="1"/>
</dbReference>
<dbReference type="RefSeq" id="WP_049724610.1">
    <property type="nucleotide sequence ID" value="NZ_CP012154.1"/>
</dbReference>
<dbReference type="PATRIC" id="fig|1579979.3.peg.559"/>
<gene>
    <name evidence="6" type="primary">prmA</name>
    <name evidence="7" type="ORF">WM2015_554</name>
</gene>
<dbReference type="PANTHER" id="PTHR43648">
    <property type="entry name" value="ELECTRON TRANSFER FLAVOPROTEIN BETA SUBUNIT LYSINE METHYLTRANSFERASE"/>
    <property type="match status" value="1"/>
</dbReference>
<evidence type="ECO:0000256" key="6">
    <source>
        <dbReference type="HAMAP-Rule" id="MF_00735"/>
    </source>
</evidence>
<comment type="subcellular location">
    <subcellularLocation>
        <location evidence="6">Cytoplasm</location>
    </subcellularLocation>
</comment>
<dbReference type="InterPro" id="IPR050078">
    <property type="entry name" value="Ribosomal_L11_MeTrfase_PrmA"/>
</dbReference>
<dbReference type="Gene3D" id="3.40.50.150">
    <property type="entry name" value="Vaccinia Virus protein VP39"/>
    <property type="match status" value="1"/>
</dbReference>
<keyword evidence="7" id="KW-0689">Ribosomal protein</keyword>
<feature type="binding site" evidence="6">
    <location>
        <position position="150"/>
    </location>
    <ligand>
        <name>S-adenosyl-L-methionine</name>
        <dbReference type="ChEBI" id="CHEBI:59789"/>
    </ligand>
</feature>
<dbReference type="STRING" id="1579979.WM2015_554"/>
<sequence length="296" mass="31878">MSENDTQWYTVRLVLEPSQIDAAEDALFEQGAQAVTLLDAEDHPVHEPGPGERLLWPQVLVEALFDHPPALDTLASELSAAGVLVEASALQTASLADRDWVRAWMDEYQPMRFGAGLWICPNHIEPDPAWPRVIRLDPGLAFGSGTHPTTALCLEWLDGQDLSGQTVIDYGCGSGILAIAAALQGAERVIGVDHDPQAIEATRDNAQRNGVADAIEALLPADFQPEPCRLVLANILAGPLIELSDRICDCLAPGGRLVLSGILETQAEDVAAAYRSRLGEPTIAVRDGWVRLVFEG</sequence>
<dbReference type="NCBIfam" id="TIGR00406">
    <property type="entry name" value="prmA"/>
    <property type="match status" value="1"/>
</dbReference>
<keyword evidence="5 6" id="KW-0949">S-adenosyl-L-methionine</keyword>
<dbReference type="OrthoDB" id="9785995at2"/>
<evidence type="ECO:0000256" key="5">
    <source>
        <dbReference type="ARBA" id="ARBA00022691"/>
    </source>
</evidence>
<feature type="binding site" evidence="6">
    <location>
        <position position="234"/>
    </location>
    <ligand>
        <name>S-adenosyl-L-methionine</name>
        <dbReference type="ChEBI" id="CHEBI:59789"/>
    </ligand>
</feature>
<dbReference type="GO" id="GO:0005829">
    <property type="term" value="C:cytosol"/>
    <property type="evidence" value="ECO:0007669"/>
    <property type="project" value="TreeGrafter"/>
</dbReference>
<evidence type="ECO:0000313" key="7">
    <source>
        <dbReference type="EMBL" id="AKS40936.1"/>
    </source>
</evidence>
<dbReference type="GO" id="GO:0032259">
    <property type="term" value="P:methylation"/>
    <property type="evidence" value="ECO:0007669"/>
    <property type="project" value="UniProtKB-KW"/>
</dbReference>
<keyword evidence="8" id="KW-1185">Reference proteome</keyword>
<dbReference type="KEGG" id="wma:WM2015_554"/>